<accession>A0ABD1U2K3</accession>
<evidence type="ECO:0000256" key="3">
    <source>
        <dbReference type="RuleBase" id="RU361155"/>
    </source>
</evidence>
<sequence length="331" mass="38348">MARDTSLLPPKYLLQEEALTQECKELISSLPKEKGYVFSYSYKYEGFWYTPIYLQGLIACQKYFQARDSDVFLVTIPKSGTTWLKAIMFTLINRKNYPVDTKNHPLHNNNPHNLVPFLELDYVDNQNPDLSFSSSPRIFASHLPYFSMPKSVHDSACKLVYLCRNPKDTFVSLWQFADKLTPEETRSNSLGDVFDLFCKGVNTCGPFWDNVLDYWNESKKNSERILFLKYEELKEEPNLHLRRLAEFLGCPFSADEEETGMVEEILKLCSFNNLSNLEINKGTDKLAYGMENKAFFRRGEVGDWKNLLTTEMAKKIDQVTEQKFSGFGLLL</sequence>
<protein>
    <recommendedName>
        <fullName evidence="3">Sulfotransferase</fullName>
        <ecNumber evidence="3">2.8.2.-</ecNumber>
    </recommendedName>
</protein>
<evidence type="ECO:0000256" key="1">
    <source>
        <dbReference type="ARBA" id="ARBA00005771"/>
    </source>
</evidence>
<keyword evidence="6" id="KW-1185">Reference proteome</keyword>
<dbReference type="Pfam" id="PF00685">
    <property type="entry name" value="Sulfotransfer_1"/>
    <property type="match status" value="1"/>
</dbReference>
<dbReference type="EMBL" id="JBFOLK010000004">
    <property type="protein sequence ID" value="KAL2519227.1"/>
    <property type="molecule type" value="Genomic_DNA"/>
</dbReference>
<name>A0ABD1U2K3_9LAMI</name>
<evidence type="ECO:0000313" key="6">
    <source>
        <dbReference type="Proteomes" id="UP001604336"/>
    </source>
</evidence>
<dbReference type="PANTHER" id="PTHR11783">
    <property type="entry name" value="SULFOTRANSFERASE SULT"/>
    <property type="match status" value="1"/>
</dbReference>
<feature type="domain" description="Sulfotransferase" evidence="4">
    <location>
        <begin position="68"/>
        <end position="328"/>
    </location>
</feature>
<dbReference type="EC" id="2.8.2.-" evidence="3"/>
<keyword evidence="2 3" id="KW-0808">Transferase</keyword>
<reference evidence="6" key="1">
    <citation type="submission" date="2024-07" db="EMBL/GenBank/DDBJ databases">
        <title>Two chromosome-level genome assemblies of Korean endemic species Abeliophyllum distichum and Forsythia ovata (Oleaceae).</title>
        <authorList>
            <person name="Jang H."/>
        </authorList>
    </citation>
    <scope>NUCLEOTIDE SEQUENCE [LARGE SCALE GENOMIC DNA]</scope>
</reference>
<dbReference type="SUPFAM" id="SSF52540">
    <property type="entry name" value="P-loop containing nucleoside triphosphate hydrolases"/>
    <property type="match status" value="1"/>
</dbReference>
<proteinExistence type="inferred from homology"/>
<organism evidence="5 6">
    <name type="scientific">Abeliophyllum distichum</name>
    <dbReference type="NCBI Taxonomy" id="126358"/>
    <lineage>
        <taxon>Eukaryota</taxon>
        <taxon>Viridiplantae</taxon>
        <taxon>Streptophyta</taxon>
        <taxon>Embryophyta</taxon>
        <taxon>Tracheophyta</taxon>
        <taxon>Spermatophyta</taxon>
        <taxon>Magnoliopsida</taxon>
        <taxon>eudicotyledons</taxon>
        <taxon>Gunneridae</taxon>
        <taxon>Pentapetalae</taxon>
        <taxon>asterids</taxon>
        <taxon>lamiids</taxon>
        <taxon>Lamiales</taxon>
        <taxon>Oleaceae</taxon>
        <taxon>Forsythieae</taxon>
        <taxon>Abeliophyllum</taxon>
    </lineage>
</organism>
<evidence type="ECO:0000259" key="4">
    <source>
        <dbReference type="Pfam" id="PF00685"/>
    </source>
</evidence>
<comment type="caution">
    <text evidence="5">The sequence shown here is derived from an EMBL/GenBank/DDBJ whole genome shotgun (WGS) entry which is preliminary data.</text>
</comment>
<dbReference type="Proteomes" id="UP001604336">
    <property type="component" value="Unassembled WGS sequence"/>
</dbReference>
<dbReference type="Gene3D" id="3.40.50.300">
    <property type="entry name" value="P-loop containing nucleotide triphosphate hydrolases"/>
    <property type="match status" value="1"/>
</dbReference>
<comment type="similarity">
    <text evidence="1 3">Belongs to the sulfotransferase 1 family.</text>
</comment>
<evidence type="ECO:0000256" key="2">
    <source>
        <dbReference type="ARBA" id="ARBA00022679"/>
    </source>
</evidence>
<dbReference type="InterPro" id="IPR027417">
    <property type="entry name" value="P-loop_NTPase"/>
</dbReference>
<gene>
    <name evidence="5" type="ORF">Adt_15474</name>
</gene>
<dbReference type="InterPro" id="IPR000863">
    <property type="entry name" value="Sulfotransferase_dom"/>
</dbReference>
<dbReference type="GO" id="GO:0016740">
    <property type="term" value="F:transferase activity"/>
    <property type="evidence" value="ECO:0007669"/>
    <property type="project" value="UniProtKB-KW"/>
</dbReference>
<dbReference type="AlphaFoldDB" id="A0ABD1U2K3"/>
<evidence type="ECO:0000313" key="5">
    <source>
        <dbReference type="EMBL" id="KAL2519227.1"/>
    </source>
</evidence>